<dbReference type="EMBL" id="QGDO01000003">
    <property type="protein sequence ID" value="PWJ42370.1"/>
    <property type="molecule type" value="Genomic_DNA"/>
</dbReference>
<organism evidence="3 4">
    <name type="scientific">Sediminitomix flava</name>
    <dbReference type="NCBI Taxonomy" id="379075"/>
    <lineage>
        <taxon>Bacteria</taxon>
        <taxon>Pseudomonadati</taxon>
        <taxon>Bacteroidota</taxon>
        <taxon>Cytophagia</taxon>
        <taxon>Cytophagales</taxon>
        <taxon>Flammeovirgaceae</taxon>
        <taxon>Sediminitomix</taxon>
    </lineage>
</organism>
<dbReference type="InterPro" id="IPR001173">
    <property type="entry name" value="Glyco_trans_2-like"/>
</dbReference>
<keyword evidence="3" id="KW-0808">Transferase</keyword>
<dbReference type="Gene3D" id="3.90.550.10">
    <property type="entry name" value="Spore Coat Polysaccharide Biosynthesis Protein SpsA, Chain A"/>
    <property type="match status" value="1"/>
</dbReference>
<evidence type="ECO:0000256" key="1">
    <source>
        <dbReference type="SAM" id="Phobius"/>
    </source>
</evidence>
<accession>A0A315ZAJ4</accession>
<feature type="transmembrane region" description="Helical" evidence="1">
    <location>
        <begin position="282"/>
        <end position="304"/>
    </location>
</feature>
<sequence length="374" mass="43212">MFYLVGWSLLLCYIIVLLIFIFTWHFTKEYESKNVDLGQALAVSVVIPIRNEEDNIIQLLTDLQNQTYTNFEVIIVNDNSTDRSIQLVEEFKKYHSLKFTVLNLPQKVRISHKKAAIELALKYAVGDWIQLTDGDCNVQPKWLEQIVSFQLETKAKLISAGVIYKIYNFWTKLLAIEFLSPVGVGAIGMLLKKPSMCNGANLGFLKSIFYEVDGYKGNENLSSGDDEFLMHKVAKFYPEKVFYLKSKEAIVKTDSPSLFIDFVHQRIRWASKWKNYDNLNSIIAGFFVFCFHLYFVVSICLSIIGFVDWEIIVQMFLLRVSIESMFLGALSKDFYLNNHTWTIPIIAIFYSFYVIIIAVVSLRGKYSWKGRKIG</sequence>
<dbReference type="SUPFAM" id="SSF53448">
    <property type="entry name" value="Nucleotide-diphospho-sugar transferases"/>
    <property type="match status" value="1"/>
</dbReference>
<feature type="transmembrane region" description="Helical" evidence="1">
    <location>
        <begin position="173"/>
        <end position="191"/>
    </location>
</feature>
<evidence type="ECO:0000313" key="3">
    <source>
        <dbReference type="EMBL" id="PWJ42370.1"/>
    </source>
</evidence>
<dbReference type="OrthoDB" id="9805625at2"/>
<feature type="transmembrane region" description="Helical" evidence="1">
    <location>
        <begin position="6"/>
        <end position="24"/>
    </location>
</feature>
<keyword evidence="1" id="KW-0472">Membrane</keyword>
<protein>
    <submittedName>
        <fullName evidence="3">Cellulose synthase/poly-beta-1,6-N-acetylglucosamine synthase-like glycosyltransferase</fullName>
    </submittedName>
</protein>
<keyword evidence="1" id="KW-1133">Transmembrane helix</keyword>
<dbReference type="PANTHER" id="PTHR43685:SF2">
    <property type="entry name" value="GLYCOSYLTRANSFERASE 2-LIKE DOMAIN-CONTAINING PROTEIN"/>
    <property type="match status" value="1"/>
</dbReference>
<dbReference type="PANTHER" id="PTHR43685">
    <property type="entry name" value="GLYCOSYLTRANSFERASE"/>
    <property type="match status" value="1"/>
</dbReference>
<evidence type="ECO:0000313" key="4">
    <source>
        <dbReference type="Proteomes" id="UP000245535"/>
    </source>
</evidence>
<reference evidence="3 4" key="1">
    <citation type="submission" date="2018-03" db="EMBL/GenBank/DDBJ databases">
        <title>Genomic Encyclopedia of Archaeal and Bacterial Type Strains, Phase II (KMG-II): from individual species to whole genera.</title>
        <authorList>
            <person name="Goeker M."/>
        </authorList>
    </citation>
    <scope>NUCLEOTIDE SEQUENCE [LARGE SCALE GENOMIC DNA]</scope>
    <source>
        <strain evidence="3 4">DSM 28229</strain>
    </source>
</reference>
<proteinExistence type="predicted"/>
<keyword evidence="4" id="KW-1185">Reference proteome</keyword>
<name>A0A315ZAJ4_SEDFL</name>
<feature type="domain" description="Glycosyltransferase 2-like" evidence="2">
    <location>
        <begin position="44"/>
        <end position="210"/>
    </location>
</feature>
<dbReference type="InterPro" id="IPR050834">
    <property type="entry name" value="Glycosyltransf_2"/>
</dbReference>
<dbReference type="GO" id="GO:0016740">
    <property type="term" value="F:transferase activity"/>
    <property type="evidence" value="ECO:0007669"/>
    <property type="project" value="UniProtKB-KW"/>
</dbReference>
<dbReference type="Proteomes" id="UP000245535">
    <property type="component" value="Unassembled WGS sequence"/>
</dbReference>
<gene>
    <name evidence="3" type="ORF">BC781_103622</name>
</gene>
<feature type="transmembrane region" description="Helical" evidence="1">
    <location>
        <begin position="316"/>
        <end position="335"/>
    </location>
</feature>
<keyword evidence="1" id="KW-0812">Transmembrane</keyword>
<comment type="caution">
    <text evidence="3">The sequence shown here is derived from an EMBL/GenBank/DDBJ whole genome shotgun (WGS) entry which is preliminary data.</text>
</comment>
<feature type="transmembrane region" description="Helical" evidence="1">
    <location>
        <begin position="341"/>
        <end position="362"/>
    </location>
</feature>
<dbReference type="RefSeq" id="WP_109619261.1">
    <property type="nucleotide sequence ID" value="NZ_QGDO01000003.1"/>
</dbReference>
<dbReference type="InterPro" id="IPR029044">
    <property type="entry name" value="Nucleotide-diphossugar_trans"/>
</dbReference>
<dbReference type="Pfam" id="PF00535">
    <property type="entry name" value="Glycos_transf_2"/>
    <property type="match status" value="1"/>
</dbReference>
<evidence type="ECO:0000259" key="2">
    <source>
        <dbReference type="Pfam" id="PF00535"/>
    </source>
</evidence>
<dbReference type="AlphaFoldDB" id="A0A315ZAJ4"/>